<evidence type="ECO:0000256" key="3">
    <source>
        <dbReference type="ARBA" id="ARBA00022840"/>
    </source>
</evidence>
<dbReference type="InterPro" id="IPR050141">
    <property type="entry name" value="GCL_type2/YbdK_subfam"/>
</dbReference>
<proteinExistence type="inferred from homology"/>
<evidence type="ECO:0000256" key="5">
    <source>
        <dbReference type="HAMAP-Rule" id="MF_01609"/>
    </source>
</evidence>
<reference evidence="6 7" key="1">
    <citation type="submission" date="2020-07" db="EMBL/GenBank/DDBJ databases">
        <title>Sequencing the genomes of 1000 actinobacteria strains.</title>
        <authorList>
            <person name="Klenk H.-P."/>
        </authorList>
    </citation>
    <scope>NUCLEOTIDE SEQUENCE [LARGE SCALE GENOMIC DNA]</scope>
    <source>
        <strain evidence="6 7">DSM 42178</strain>
    </source>
</reference>
<comment type="similarity">
    <text evidence="5">Belongs to the glutamate--cysteine ligase type 2 family. YbdK subfamily.</text>
</comment>
<dbReference type="AlphaFoldDB" id="A0A853A4E7"/>
<dbReference type="InterPro" id="IPR006336">
    <property type="entry name" value="GCS2"/>
</dbReference>
<accession>A0A853A4E7</accession>
<dbReference type="GO" id="GO:0042398">
    <property type="term" value="P:modified amino acid biosynthetic process"/>
    <property type="evidence" value="ECO:0007669"/>
    <property type="project" value="InterPro"/>
</dbReference>
<dbReference type="Proteomes" id="UP000567795">
    <property type="component" value="Unassembled WGS sequence"/>
</dbReference>
<evidence type="ECO:0000256" key="1">
    <source>
        <dbReference type="ARBA" id="ARBA00022598"/>
    </source>
</evidence>
<evidence type="ECO:0000313" key="7">
    <source>
        <dbReference type="Proteomes" id="UP000567795"/>
    </source>
</evidence>
<name>A0A853A4E7_9ACTN</name>
<dbReference type="InterPro" id="IPR014746">
    <property type="entry name" value="Gln_synth/guanido_kin_cat_dom"/>
</dbReference>
<comment type="caution">
    <text evidence="6">The sequence shown here is derived from an EMBL/GenBank/DDBJ whole genome shotgun (WGS) entry which is preliminary data.</text>
</comment>
<protein>
    <recommendedName>
        <fullName evidence="5">Putative glutamate--cysteine ligase 2</fullName>
        <ecNumber evidence="5">6.3.2.2</ecNumber>
    </recommendedName>
    <alternativeName>
        <fullName evidence="5">Gamma-glutamylcysteine synthetase 2</fullName>
        <shortName evidence="5">GCS 2</shortName>
        <shortName evidence="5">Gamma-GCS 2</shortName>
    </alternativeName>
</protein>
<keyword evidence="2 5" id="KW-0547">Nucleotide-binding</keyword>
<dbReference type="GO" id="GO:0004357">
    <property type="term" value="F:glutamate-cysteine ligase activity"/>
    <property type="evidence" value="ECO:0007669"/>
    <property type="project" value="UniProtKB-EC"/>
</dbReference>
<dbReference type="Gene3D" id="3.30.590.20">
    <property type="match status" value="1"/>
</dbReference>
<dbReference type="NCBIfam" id="TIGR02050">
    <property type="entry name" value="gshA_cyan_rel"/>
    <property type="match status" value="1"/>
</dbReference>
<dbReference type="SUPFAM" id="SSF55931">
    <property type="entry name" value="Glutamine synthetase/guanido kinase"/>
    <property type="match status" value="1"/>
</dbReference>
<organism evidence="6 7">
    <name type="scientific">Allostreptomyces psammosilenae</name>
    <dbReference type="NCBI Taxonomy" id="1892865"/>
    <lineage>
        <taxon>Bacteria</taxon>
        <taxon>Bacillati</taxon>
        <taxon>Actinomycetota</taxon>
        <taxon>Actinomycetes</taxon>
        <taxon>Kitasatosporales</taxon>
        <taxon>Streptomycetaceae</taxon>
        <taxon>Allostreptomyces</taxon>
    </lineage>
</organism>
<dbReference type="EMBL" id="JACBZD010000002">
    <property type="protein sequence ID" value="NYI07754.1"/>
    <property type="molecule type" value="Genomic_DNA"/>
</dbReference>
<dbReference type="InterPro" id="IPR011793">
    <property type="entry name" value="YbdK"/>
</dbReference>
<evidence type="ECO:0000256" key="2">
    <source>
        <dbReference type="ARBA" id="ARBA00022741"/>
    </source>
</evidence>
<dbReference type="NCBIfam" id="NF010041">
    <property type="entry name" value="PRK13517.1-1"/>
    <property type="match status" value="1"/>
</dbReference>
<dbReference type="HAMAP" id="MF_01609">
    <property type="entry name" value="Glu_cys_ligase_2"/>
    <property type="match status" value="1"/>
</dbReference>
<dbReference type="PANTHER" id="PTHR36510">
    <property type="entry name" value="GLUTAMATE--CYSTEINE LIGASE 2-RELATED"/>
    <property type="match status" value="1"/>
</dbReference>
<dbReference type="PANTHER" id="PTHR36510:SF1">
    <property type="entry name" value="GLUTAMATE--CYSTEINE LIGASE 2-RELATED"/>
    <property type="match status" value="1"/>
</dbReference>
<evidence type="ECO:0000256" key="4">
    <source>
        <dbReference type="ARBA" id="ARBA00048819"/>
    </source>
</evidence>
<dbReference type="EC" id="6.3.2.2" evidence="5"/>
<comment type="function">
    <text evidence="5">ATP-dependent carboxylate-amine ligase which exhibits weak glutamate--cysteine ligase activity.</text>
</comment>
<evidence type="ECO:0000313" key="6">
    <source>
        <dbReference type="EMBL" id="NYI07754.1"/>
    </source>
</evidence>
<dbReference type="GO" id="GO:0005524">
    <property type="term" value="F:ATP binding"/>
    <property type="evidence" value="ECO:0007669"/>
    <property type="project" value="UniProtKB-KW"/>
</dbReference>
<comment type="catalytic activity">
    <reaction evidence="4 5">
        <text>L-cysteine + L-glutamate + ATP = gamma-L-glutamyl-L-cysteine + ADP + phosphate + H(+)</text>
        <dbReference type="Rhea" id="RHEA:13285"/>
        <dbReference type="ChEBI" id="CHEBI:15378"/>
        <dbReference type="ChEBI" id="CHEBI:29985"/>
        <dbReference type="ChEBI" id="CHEBI:30616"/>
        <dbReference type="ChEBI" id="CHEBI:35235"/>
        <dbReference type="ChEBI" id="CHEBI:43474"/>
        <dbReference type="ChEBI" id="CHEBI:58173"/>
        <dbReference type="ChEBI" id="CHEBI:456216"/>
        <dbReference type="EC" id="6.3.2.2"/>
    </reaction>
</comment>
<keyword evidence="3 5" id="KW-0067">ATP-binding</keyword>
<keyword evidence="1 5" id="KW-0436">Ligase</keyword>
<keyword evidence="7" id="KW-1185">Reference proteome</keyword>
<dbReference type="Pfam" id="PF04107">
    <property type="entry name" value="GCS2"/>
    <property type="match status" value="1"/>
</dbReference>
<sequence length="376" mass="40992">MQLESWSAAPGALTMGVEEEYLLLEADSGRIAPFGHEVADDAAALLGPRAQTEYQSYQVEGATEVCGSSAELRASITAMRRALAAAAERAGARLMAVAVPLADPAPPHRPTPNPRYRLLHDTYRELLEEQTQCGCHVHIGLDDPAAAVRVSNHLRLWLPSLLALTANSPIYRGRDTGYASWRAILWSRWPVVGPTPYLESPEHWTALRDAVIEGGAVPEERMLYWDIRPSTHVPTLEIRTCDVPLTVDESVLTALLVRAIATQALNGHDEAVAVPQELLRAAYWRAARDGLEGYGMDPATGRLMPATDLLARLLAWVTPALVRDGVADQVEAMVKAVRVEGNGAVRQRAALARRGRLEDVIDLIERHSAARETPGI</sequence>
<gene>
    <name evidence="6" type="ORF">FHU37_004783</name>
</gene>